<dbReference type="GO" id="GO:0009252">
    <property type="term" value="P:peptidoglycan biosynthetic process"/>
    <property type="evidence" value="ECO:0007669"/>
    <property type="project" value="UniProtKB-UniRule"/>
</dbReference>
<dbReference type="InterPro" id="IPR011601">
    <property type="entry name" value="MurB_C"/>
</dbReference>
<evidence type="ECO:0000256" key="19">
    <source>
        <dbReference type="HAMAP-Rule" id="MF_00037"/>
    </source>
</evidence>
<keyword evidence="12 19" id="KW-0133">Cell shape</keyword>
<dbReference type="RefSeq" id="WP_075587838.1">
    <property type="nucleotide sequence ID" value="NZ_MSYM01000018.1"/>
</dbReference>
<evidence type="ECO:0000256" key="8">
    <source>
        <dbReference type="ARBA" id="ARBA00022618"/>
    </source>
</evidence>
<keyword evidence="11 19" id="KW-0521">NADP</keyword>
<accession>A0A1Q8YA66</accession>
<evidence type="ECO:0000256" key="12">
    <source>
        <dbReference type="ARBA" id="ARBA00022960"/>
    </source>
</evidence>
<dbReference type="SUPFAM" id="SSF56176">
    <property type="entry name" value="FAD-binding/transporter-associated domain-like"/>
    <property type="match status" value="1"/>
</dbReference>
<comment type="catalytic activity">
    <reaction evidence="18 19">
        <text>UDP-N-acetyl-alpha-D-muramate + NADP(+) = UDP-N-acetyl-3-O-(1-carboxyvinyl)-alpha-D-glucosamine + NADPH + H(+)</text>
        <dbReference type="Rhea" id="RHEA:12248"/>
        <dbReference type="ChEBI" id="CHEBI:15378"/>
        <dbReference type="ChEBI" id="CHEBI:57783"/>
        <dbReference type="ChEBI" id="CHEBI:58349"/>
        <dbReference type="ChEBI" id="CHEBI:68483"/>
        <dbReference type="ChEBI" id="CHEBI:70757"/>
        <dbReference type="EC" id="1.3.1.98"/>
    </reaction>
</comment>
<evidence type="ECO:0000256" key="1">
    <source>
        <dbReference type="ARBA" id="ARBA00001974"/>
    </source>
</evidence>
<keyword evidence="13 19" id="KW-0573">Peptidoglycan synthesis</keyword>
<comment type="subcellular location">
    <subcellularLocation>
        <location evidence="3 19">Cytoplasm</location>
    </subcellularLocation>
</comment>
<comment type="pathway">
    <text evidence="4 19">Cell wall biogenesis; peptidoglycan biosynthesis.</text>
</comment>
<evidence type="ECO:0000256" key="4">
    <source>
        <dbReference type="ARBA" id="ARBA00004752"/>
    </source>
</evidence>
<dbReference type="PANTHER" id="PTHR21071:SF4">
    <property type="entry name" value="UDP-N-ACETYLENOLPYRUVOYLGLUCOSAMINE REDUCTASE"/>
    <property type="match status" value="1"/>
</dbReference>
<dbReference type="NCBIfam" id="TIGR00179">
    <property type="entry name" value="murB"/>
    <property type="match status" value="1"/>
</dbReference>
<dbReference type="AlphaFoldDB" id="A0A1Q8YA66"/>
<keyword evidence="10 19" id="KW-0274">FAD</keyword>
<dbReference type="STRING" id="81479.RA876_12535"/>
<evidence type="ECO:0000256" key="3">
    <source>
        <dbReference type="ARBA" id="ARBA00004496"/>
    </source>
</evidence>
<dbReference type="InterPro" id="IPR036318">
    <property type="entry name" value="FAD-bd_PCMH-like_sf"/>
</dbReference>
<comment type="caution">
    <text evidence="21">The sequence shown here is derived from an EMBL/GenBank/DDBJ whole genome shotgun (WGS) entry which is preliminary data.</text>
</comment>
<protein>
    <recommendedName>
        <fullName evidence="6 19">UDP-N-acetylenolpyruvoylglucosamine reductase</fullName>
        <ecNumber evidence="5 19">1.3.1.98</ecNumber>
    </recommendedName>
    <alternativeName>
        <fullName evidence="17 19">UDP-N-acetylmuramate dehydrogenase</fullName>
    </alternativeName>
</protein>
<dbReference type="Gene3D" id="3.30.43.10">
    <property type="entry name" value="Uridine Diphospho-n-acetylenolpyruvylglucosamine Reductase, domain 2"/>
    <property type="match status" value="1"/>
</dbReference>
<dbReference type="GO" id="GO:0071949">
    <property type="term" value="F:FAD binding"/>
    <property type="evidence" value="ECO:0007669"/>
    <property type="project" value="InterPro"/>
</dbReference>
<dbReference type="GO" id="GO:0008360">
    <property type="term" value="P:regulation of cell shape"/>
    <property type="evidence" value="ECO:0007669"/>
    <property type="project" value="UniProtKB-KW"/>
</dbReference>
<dbReference type="GO" id="GO:0071555">
    <property type="term" value="P:cell wall organization"/>
    <property type="evidence" value="ECO:0007669"/>
    <property type="project" value="UniProtKB-KW"/>
</dbReference>
<evidence type="ECO:0000256" key="6">
    <source>
        <dbReference type="ARBA" id="ARBA00015188"/>
    </source>
</evidence>
<evidence type="ECO:0000256" key="9">
    <source>
        <dbReference type="ARBA" id="ARBA00022630"/>
    </source>
</evidence>
<keyword evidence="16 19" id="KW-0961">Cell wall biogenesis/degradation</keyword>
<dbReference type="InterPro" id="IPR016169">
    <property type="entry name" value="FAD-bd_PCMH_sub2"/>
</dbReference>
<dbReference type="GO" id="GO:0008762">
    <property type="term" value="F:UDP-N-acetylmuramate dehydrogenase activity"/>
    <property type="evidence" value="ECO:0007669"/>
    <property type="project" value="UniProtKB-UniRule"/>
</dbReference>
<dbReference type="PROSITE" id="PS51387">
    <property type="entry name" value="FAD_PCMH"/>
    <property type="match status" value="1"/>
</dbReference>
<feature type="active site" evidence="19">
    <location>
        <position position="353"/>
    </location>
</feature>
<evidence type="ECO:0000313" key="22">
    <source>
        <dbReference type="Proteomes" id="UP000185911"/>
    </source>
</evidence>
<dbReference type="InterPro" id="IPR016167">
    <property type="entry name" value="FAD-bd_PCMH_sub1"/>
</dbReference>
<evidence type="ECO:0000256" key="16">
    <source>
        <dbReference type="ARBA" id="ARBA00023316"/>
    </source>
</evidence>
<evidence type="ECO:0000313" key="21">
    <source>
        <dbReference type="EMBL" id="OLP04918.1"/>
    </source>
</evidence>
<gene>
    <name evidence="19 21" type="primary">murB</name>
    <name evidence="21" type="ORF">BLL52_3737</name>
</gene>
<dbReference type="Pfam" id="PF01565">
    <property type="entry name" value="FAD_binding_4"/>
    <property type="match status" value="1"/>
</dbReference>
<comment type="similarity">
    <text evidence="19">Belongs to the MurB family.</text>
</comment>
<evidence type="ECO:0000256" key="11">
    <source>
        <dbReference type="ARBA" id="ARBA00022857"/>
    </source>
</evidence>
<proteinExistence type="inferred from homology"/>
<dbReference type="GO" id="GO:0051301">
    <property type="term" value="P:cell division"/>
    <property type="evidence" value="ECO:0007669"/>
    <property type="project" value="UniProtKB-KW"/>
</dbReference>
<evidence type="ECO:0000256" key="18">
    <source>
        <dbReference type="ARBA" id="ARBA00048914"/>
    </source>
</evidence>
<comment type="function">
    <text evidence="2 19">Cell wall formation.</text>
</comment>
<organism evidence="21 22">
    <name type="scientific">Rhodoferax antarcticus ANT.BR</name>
    <dbReference type="NCBI Taxonomy" id="1111071"/>
    <lineage>
        <taxon>Bacteria</taxon>
        <taxon>Pseudomonadati</taxon>
        <taxon>Pseudomonadota</taxon>
        <taxon>Betaproteobacteria</taxon>
        <taxon>Burkholderiales</taxon>
        <taxon>Comamonadaceae</taxon>
        <taxon>Rhodoferax</taxon>
    </lineage>
</organism>
<feature type="domain" description="FAD-binding PCMH-type" evidence="20">
    <location>
        <begin position="17"/>
        <end position="201"/>
    </location>
</feature>
<evidence type="ECO:0000256" key="13">
    <source>
        <dbReference type="ARBA" id="ARBA00022984"/>
    </source>
</evidence>
<feature type="active site" description="Proton donor" evidence="19">
    <location>
        <position position="251"/>
    </location>
</feature>
<keyword evidence="7 19" id="KW-0963">Cytoplasm</keyword>
<dbReference type="HAMAP" id="MF_00037">
    <property type="entry name" value="MurB"/>
    <property type="match status" value="1"/>
</dbReference>
<evidence type="ECO:0000256" key="14">
    <source>
        <dbReference type="ARBA" id="ARBA00023002"/>
    </source>
</evidence>
<dbReference type="NCBIfam" id="NF000755">
    <property type="entry name" value="PRK00046.1"/>
    <property type="match status" value="1"/>
</dbReference>
<reference evidence="21 22" key="1">
    <citation type="submission" date="2017-01" db="EMBL/GenBank/DDBJ databases">
        <title>Genome sequence of Rhodoferax antarcticus ANT.BR, a psychrophilic purple nonsulfur bacterium from an Antarctic microbial mat.</title>
        <authorList>
            <person name="Baker J."/>
            <person name="Riester C."/>
            <person name="Skinner B."/>
            <person name="Newell A."/>
            <person name="Swingley W."/>
            <person name="Madigan M."/>
            <person name="Jung D."/>
            <person name="Asao M."/>
            <person name="Chen M."/>
            <person name="Loughlin P."/>
            <person name="Pan H."/>
            <person name="Lin S."/>
            <person name="Li N."/>
            <person name="Shaw J."/>
            <person name="Prado M."/>
            <person name="Sherman C."/>
            <person name="Li X."/>
            <person name="Tang J."/>
            <person name="Blankenship R."/>
            <person name="Zhao T."/>
            <person name="Touchman J."/>
            <person name="Sattley M."/>
        </authorList>
    </citation>
    <scope>NUCLEOTIDE SEQUENCE [LARGE SCALE GENOMIC DNA]</scope>
    <source>
        <strain evidence="21 22">ANT.BR</strain>
    </source>
</reference>
<dbReference type="SUPFAM" id="SSF56194">
    <property type="entry name" value="Uridine diphospho-N-Acetylenolpyruvylglucosamine reductase, MurB, C-terminal domain"/>
    <property type="match status" value="1"/>
</dbReference>
<keyword evidence="9 19" id="KW-0285">Flavoprotein</keyword>
<feature type="active site" evidence="19">
    <location>
        <position position="164"/>
    </location>
</feature>
<dbReference type="UniPathway" id="UPA00219"/>
<dbReference type="Gene3D" id="3.90.78.10">
    <property type="entry name" value="UDP-N-acetylenolpyruvoylglucosamine reductase, C-terminal domain"/>
    <property type="match status" value="1"/>
</dbReference>
<keyword evidence="8 19" id="KW-0132">Cell division</keyword>
<dbReference type="Pfam" id="PF02873">
    <property type="entry name" value="MurB_C"/>
    <property type="match status" value="1"/>
</dbReference>
<dbReference type="PANTHER" id="PTHR21071">
    <property type="entry name" value="UDP-N-ACETYLENOLPYRUVOYLGLUCOSAMINE REDUCTASE"/>
    <property type="match status" value="1"/>
</dbReference>
<evidence type="ECO:0000259" key="20">
    <source>
        <dbReference type="PROSITE" id="PS51387"/>
    </source>
</evidence>
<evidence type="ECO:0000256" key="10">
    <source>
        <dbReference type="ARBA" id="ARBA00022827"/>
    </source>
</evidence>
<evidence type="ECO:0000256" key="15">
    <source>
        <dbReference type="ARBA" id="ARBA00023306"/>
    </source>
</evidence>
<dbReference type="InterPro" id="IPR036635">
    <property type="entry name" value="MurB_C_sf"/>
</dbReference>
<dbReference type="EMBL" id="MSYM01000018">
    <property type="protein sequence ID" value="OLP04918.1"/>
    <property type="molecule type" value="Genomic_DNA"/>
</dbReference>
<evidence type="ECO:0000256" key="7">
    <source>
        <dbReference type="ARBA" id="ARBA00022490"/>
    </source>
</evidence>
<dbReference type="Gene3D" id="3.30.465.10">
    <property type="match status" value="1"/>
</dbReference>
<evidence type="ECO:0000256" key="17">
    <source>
        <dbReference type="ARBA" id="ARBA00031026"/>
    </source>
</evidence>
<keyword evidence="15 19" id="KW-0131">Cell cycle</keyword>
<keyword evidence="22" id="KW-1185">Reference proteome</keyword>
<dbReference type="InterPro" id="IPR016166">
    <property type="entry name" value="FAD-bd_PCMH"/>
</dbReference>
<dbReference type="Proteomes" id="UP000185911">
    <property type="component" value="Unassembled WGS sequence"/>
</dbReference>
<dbReference type="EC" id="1.3.1.98" evidence="5 19"/>
<evidence type="ECO:0000256" key="5">
    <source>
        <dbReference type="ARBA" id="ARBA00012518"/>
    </source>
</evidence>
<comment type="cofactor">
    <cofactor evidence="1 19">
        <name>FAD</name>
        <dbReference type="ChEBI" id="CHEBI:57692"/>
    </cofactor>
</comment>
<evidence type="ECO:0000256" key="2">
    <source>
        <dbReference type="ARBA" id="ARBA00003921"/>
    </source>
</evidence>
<sequence>MLVQKNVPLQGLNSFHIVARAQALAHITSEADVKSLLADPAWASEPKFVLGGGSNIVLTGDVKPLVLKVEVLGRQVVGETAKAVIVEAGAGEDWHAFVAWTLAQGLPGLENMALIPGTVGAAPVQNIGAYGVELQDRFESLDAIDLQTGETFTLNAGQCAFGYRDSVFKHSSSGKQDGGYSPIGLKDRALILRVRFALPKPWKPVLGYADIDKKMAEHCTDQPTAQQLFDWVCEVRHAKLPDPAVIGNAGSFFKNPTVSPEQCTDIIGRDPKVVYYPLPDGSFKLAAGWLIDACGWRGKSVGMAGVYEKQALVLVNRGSVDGPDGATGGEVMTLAKAIQTSVYERFGILLEPEPVVV</sequence>
<name>A0A1Q8YA66_9BURK</name>
<dbReference type="InterPro" id="IPR003170">
    <property type="entry name" value="MurB"/>
</dbReference>
<dbReference type="InterPro" id="IPR006094">
    <property type="entry name" value="Oxid_FAD_bind_N"/>
</dbReference>
<keyword evidence="14 19" id="KW-0560">Oxidoreductase</keyword>
<dbReference type="GO" id="GO:0005829">
    <property type="term" value="C:cytosol"/>
    <property type="evidence" value="ECO:0007669"/>
    <property type="project" value="TreeGrafter"/>
</dbReference>